<protein>
    <recommendedName>
        <fullName evidence="3">LysR substrate-binding domain-containing protein</fullName>
    </recommendedName>
</protein>
<dbReference type="EMBL" id="CP018632">
    <property type="protein sequence ID" value="ASJ75700.1"/>
    <property type="molecule type" value="Genomic_DNA"/>
</dbReference>
<dbReference type="Proteomes" id="UP000250079">
    <property type="component" value="Chromosome"/>
</dbReference>
<dbReference type="AlphaFoldDB" id="A0A2Z2P2U8"/>
<evidence type="ECO:0008006" key="3">
    <source>
        <dbReference type="Google" id="ProtNLM"/>
    </source>
</evidence>
<name>A0A2Z2P2U8_9GAMM</name>
<evidence type="ECO:0000313" key="2">
    <source>
        <dbReference type="Proteomes" id="UP000250079"/>
    </source>
</evidence>
<dbReference type="SUPFAM" id="SSF53850">
    <property type="entry name" value="Periplasmic binding protein-like II"/>
    <property type="match status" value="1"/>
</dbReference>
<accession>A0A2Z2P2U8</accession>
<sequence>MSIEVQSQIVTDDGRALVDMARLGLGIIMVDPLLIKNSLDSQQLVPILTNWQHPESQPINLICLGKNI</sequence>
<dbReference type="KEGG" id="gai:IMCC3135_28240"/>
<reference evidence="1 2" key="1">
    <citation type="submission" date="2016-12" db="EMBL/GenBank/DDBJ databases">
        <authorList>
            <person name="Song W.-J."/>
            <person name="Kurnit D.M."/>
        </authorList>
    </citation>
    <scope>NUCLEOTIDE SEQUENCE [LARGE SCALE GENOMIC DNA]</scope>
    <source>
        <strain evidence="1 2">IMCC3135</strain>
    </source>
</reference>
<evidence type="ECO:0000313" key="1">
    <source>
        <dbReference type="EMBL" id="ASJ75700.1"/>
    </source>
</evidence>
<keyword evidence="2" id="KW-1185">Reference proteome</keyword>
<gene>
    <name evidence="1" type="ORF">IMCC3135_28240</name>
</gene>
<proteinExistence type="predicted"/>
<organism evidence="1 2">
    <name type="scientific">Granulosicoccus antarcticus IMCC3135</name>
    <dbReference type="NCBI Taxonomy" id="1192854"/>
    <lineage>
        <taxon>Bacteria</taxon>
        <taxon>Pseudomonadati</taxon>
        <taxon>Pseudomonadota</taxon>
        <taxon>Gammaproteobacteria</taxon>
        <taxon>Chromatiales</taxon>
        <taxon>Granulosicoccaceae</taxon>
        <taxon>Granulosicoccus</taxon>
    </lineage>
</organism>
<dbReference type="Gene3D" id="3.40.190.10">
    <property type="entry name" value="Periplasmic binding protein-like II"/>
    <property type="match status" value="2"/>
</dbReference>